<accession>A0A6J8CTC2</accession>
<dbReference type="PANTHER" id="PTHR25462:SF296">
    <property type="entry name" value="MEIOTIC P26, ISOFORM F"/>
    <property type="match status" value="1"/>
</dbReference>
<protein>
    <recommendedName>
        <fullName evidence="3">B box-type domain-containing protein</fullName>
    </recommendedName>
</protein>
<dbReference type="InterPro" id="IPR011042">
    <property type="entry name" value="6-blade_b-propeller_TolB-like"/>
</dbReference>
<keyword evidence="1" id="KW-0479">Metal-binding</keyword>
<sequence>MITRLNLHIAQIVRRYNGYKYITSQCAICDLRHLTTSSTHWCRECEEALCIDCKEHHSLSKASRSHHIIPISEYNKLPPFVTTISLLCSYHNEKYVQYCVKHECPICFKCINEHGNCGGLTLFEQFVRDIKSSEAFRDMEQSLKDMLVNIDRIREDRKSNIEMIKNKKKQIIEEISRLKKQINKRLDKLQEDIMVDLEREEMECCKKIQSIFSTLNDQAKDILQFNPEIENMKEYASDMQGFLGMGEIQKQISQSENCIQSMIANKETETVILEFTIDASLHFLSNAKTFGSIVVKHIPSDGIELVRSKDKQAQILVTGKNESVYNMKLNLKRQLRTLCNTTRGCCVTVNGGFIFTDYQNHSEKLVVLNADGENKYTIPFSELYSSYDLACVDDKTVAITTGNSHGKTGVIITDLTTRKEKRIINLSSTPYGITFDGKSLICCCKDIRVISCTDFSNTIIPNTAVSAYSSIATHDGKIFYSDLQKNTVTCCSYSGVPLWELKNKSVLQRPRGITVDDKGNVFVLIMDSSIILVISPDGKQYRQIQTKQYDLTKPSSIFFDKIRKQLLVTNEDCFAHLYSISYF</sequence>
<dbReference type="InterPro" id="IPR047153">
    <property type="entry name" value="TRIM45/56/19-like"/>
</dbReference>
<dbReference type="CDD" id="cd19757">
    <property type="entry name" value="Bbox1"/>
    <property type="match status" value="1"/>
</dbReference>
<dbReference type="PROSITE" id="PS50119">
    <property type="entry name" value="ZF_BBOX"/>
    <property type="match status" value="1"/>
</dbReference>
<dbReference type="SUPFAM" id="SSF101898">
    <property type="entry name" value="NHL repeat"/>
    <property type="match status" value="1"/>
</dbReference>
<evidence type="ECO:0000313" key="4">
    <source>
        <dbReference type="EMBL" id="CAC5399723.1"/>
    </source>
</evidence>
<organism evidence="4 5">
    <name type="scientific">Mytilus coruscus</name>
    <name type="common">Sea mussel</name>
    <dbReference type="NCBI Taxonomy" id="42192"/>
    <lineage>
        <taxon>Eukaryota</taxon>
        <taxon>Metazoa</taxon>
        <taxon>Spiralia</taxon>
        <taxon>Lophotrochozoa</taxon>
        <taxon>Mollusca</taxon>
        <taxon>Bivalvia</taxon>
        <taxon>Autobranchia</taxon>
        <taxon>Pteriomorphia</taxon>
        <taxon>Mytilida</taxon>
        <taxon>Mytiloidea</taxon>
        <taxon>Mytilidae</taxon>
        <taxon>Mytilinae</taxon>
        <taxon>Mytilus</taxon>
    </lineage>
</organism>
<keyword evidence="2" id="KW-0175">Coiled coil</keyword>
<evidence type="ECO:0000256" key="2">
    <source>
        <dbReference type="SAM" id="Coils"/>
    </source>
</evidence>
<dbReference type="InterPro" id="IPR000315">
    <property type="entry name" value="Znf_B-box"/>
</dbReference>
<keyword evidence="1" id="KW-0862">Zinc</keyword>
<dbReference type="Gene3D" id="3.30.160.60">
    <property type="entry name" value="Classic Zinc Finger"/>
    <property type="match status" value="1"/>
</dbReference>
<dbReference type="GO" id="GO:0008270">
    <property type="term" value="F:zinc ion binding"/>
    <property type="evidence" value="ECO:0007669"/>
    <property type="project" value="UniProtKB-KW"/>
</dbReference>
<dbReference type="PANTHER" id="PTHR25462">
    <property type="entry name" value="BONUS, ISOFORM C-RELATED"/>
    <property type="match status" value="1"/>
</dbReference>
<evidence type="ECO:0000259" key="3">
    <source>
        <dbReference type="PROSITE" id="PS50119"/>
    </source>
</evidence>
<dbReference type="AlphaFoldDB" id="A0A6J8CTC2"/>
<gene>
    <name evidence="4" type="ORF">MCOR_33963</name>
</gene>
<name>A0A6J8CTC2_MYTCO</name>
<dbReference type="Proteomes" id="UP000507470">
    <property type="component" value="Unassembled WGS sequence"/>
</dbReference>
<feature type="coiled-coil region" evidence="2">
    <location>
        <begin position="136"/>
        <end position="199"/>
    </location>
</feature>
<evidence type="ECO:0000256" key="1">
    <source>
        <dbReference type="PROSITE-ProRule" id="PRU00024"/>
    </source>
</evidence>
<keyword evidence="5" id="KW-1185">Reference proteome</keyword>
<dbReference type="Gene3D" id="2.120.10.30">
    <property type="entry name" value="TolB, C-terminal domain"/>
    <property type="match status" value="1"/>
</dbReference>
<dbReference type="EMBL" id="CACVKT020006063">
    <property type="protein sequence ID" value="CAC5399723.1"/>
    <property type="molecule type" value="Genomic_DNA"/>
</dbReference>
<evidence type="ECO:0000313" key="5">
    <source>
        <dbReference type="Proteomes" id="UP000507470"/>
    </source>
</evidence>
<proteinExistence type="predicted"/>
<feature type="domain" description="B box-type" evidence="3">
    <location>
        <begin position="24"/>
        <end position="71"/>
    </location>
</feature>
<reference evidence="4 5" key="1">
    <citation type="submission" date="2020-06" db="EMBL/GenBank/DDBJ databases">
        <authorList>
            <person name="Li R."/>
            <person name="Bekaert M."/>
        </authorList>
    </citation>
    <scope>NUCLEOTIDE SEQUENCE [LARGE SCALE GENOMIC DNA]</scope>
    <source>
        <strain evidence="5">wild</strain>
    </source>
</reference>
<keyword evidence="1" id="KW-0863">Zinc-finger</keyword>